<gene>
    <name evidence="9" type="ORF">WKW77_16085</name>
</gene>
<keyword evidence="10" id="KW-1185">Reference proteome</keyword>
<feature type="transmembrane region" description="Helical" evidence="7">
    <location>
        <begin position="404"/>
        <end position="428"/>
    </location>
</feature>
<protein>
    <recommendedName>
        <fullName evidence="7">TRAP transporter large permease protein</fullName>
    </recommendedName>
</protein>
<organism evidence="9 10">
    <name type="scientific">Variovorax ureilyticus</name>
    <dbReference type="NCBI Taxonomy" id="1836198"/>
    <lineage>
        <taxon>Bacteria</taxon>
        <taxon>Pseudomonadati</taxon>
        <taxon>Pseudomonadota</taxon>
        <taxon>Betaproteobacteria</taxon>
        <taxon>Burkholderiales</taxon>
        <taxon>Comamonadaceae</taxon>
        <taxon>Variovorax</taxon>
    </lineage>
</organism>
<keyword evidence="4 7" id="KW-0812">Transmembrane</keyword>
<comment type="caution">
    <text evidence="9">The sequence shown here is derived from an EMBL/GenBank/DDBJ whole genome shotgun (WGS) entry which is preliminary data.</text>
</comment>
<comment type="subunit">
    <text evidence="7">The complex comprises the extracytoplasmic solute receptor protein and the two transmembrane proteins.</text>
</comment>
<evidence type="ECO:0000313" key="9">
    <source>
        <dbReference type="EMBL" id="MEJ8812605.1"/>
    </source>
</evidence>
<evidence type="ECO:0000256" key="2">
    <source>
        <dbReference type="ARBA" id="ARBA00022475"/>
    </source>
</evidence>
<keyword evidence="5 7" id="KW-1133">Transmembrane helix</keyword>
<feature type="transmembrane region" description="Helical" evidence="7">
    <location>
        <begin position="284"/>
        <end position="302"/>
    </location>
</feature>
<feature type="transmembrane region" description="Helical" evidence="7">
    <location>
        <begin position="173"/>
        <end position="200"/>
    </location>
</feature>
<feature type="transmembrane region" description="Helical" evidence="7">
    <location>
        <begin position="362"/>
        <end position="384"/>
    </location>
</feature>
<feature type="transmembrane region" description="Helical" evidence="7">
    <location>
        <begin position="322"/>
        <end position="355"/>
    </location>
</feature>
<dbReference type="Pfam" id="PF06808">
    <property type="entry name" value="DctM"/>
    <property type="match status" value="1"/>
</dbReference>
<keyword evidence="3 7" id="KW-0997">Cell inner membrane</keyword>
<keyword evidence="6 7" id="KW-0472">Membrane</keyword>
<keyword evidence="7" id="KW-0813">Transport</keyword>
<dbReference type="InterPro" id="IPR010656">
    <property type="entry name" value="DctM"/>
</dbReference>
<accession>A0ABU8VGB0</accession>
<dbReference type="PANTHER" id="PTHR33362:SF5">
    <property type="entry name" value="C4-DICARBOXYLATE TRAP TRANSPORTER LARGE PERMEASE PROTEIN DCTM"/>
    <property type="match status" value="1"/>
</dbReference>
<comment type="similarity">
    <text evidence="7">Belongs to the TRAP transporter large permease family.</text>
</comment>
<name>A0ABU8VGB0_9BURK</name>
<feature type="transmembrane region" description="Helical" evidence="7">
    <location>
        <begin position="12"/>
        <end position="37"/>
    </location>
</feature>
<proteinExistence type="inferred from homology"/>
<feature type="transmembrane region" description="Helical" evidence="7">
    <location>
        <begin position="250"/>
        <end position="272"/>
    </location>
</feature>
<feature type="domain" description="TRAP C4-dicarboxylate transport system permease DctM subunit" evidence="8">
    <location>
        <begin position="12"/>
        <end position="424"/>
    </location>
</feature>
<dbReference type="NCBIfam" id="TIGR00786">
    <property type="entry name" value="dctM"/>
    <property type="match status" value="1"/>
</dbReference>
<comment type="caution">
    <text evidence="7">Lacks conserved residue(s) required for the propagation of feature annotation.</text>
</comment>
<evidence type="ECO:0000256" key="7">
    <source>
        <dbReference type="RuleBase" id="RU369079"/>
    </source>
</evidence>
<evidence type="ECO:0000256" key="4">
    <source>
        <dbReference type="ARBA" id="ARBA00022692"/>
    </source>
</evidence>
<keyword evidence="2" id="KW-1003">Cell membrane</keyword>
<evidence type="ECO:0000313" key="10">
    <source>
        <dbReference type="Proteomes" id="UP001365846"/>
    </source>
</evidence>
<dbReference type="PIRSF" id="PIRSF006066">
    <property type="entry name" value="HI0050"/>
    <property type="match status" value="1"/>
</dbReference>
<dbReference type="RefSeq" id="WP_340357856.1">
    <property type="nucleotide sequence ID" value="NZ_JBBKZU010000006.1"/>
</dbReference>
<evidence type="ECO:0000256" key="3">
    <source>
        <dbReference type="ARBA" id="ARBA00022519"/>
    </source>
</evidence>
<evidence type="ECO:0000256" key="6">
    <source>
        <dbReference type="ARBA" id="ARBA00023136"/>
    </source>
</evidence>
<feature type="transmembrane region" description="Helical" evidence="7">
    <location>
        <begin position="221"/>
        <end position="244"/>
    </location>
</feature>
<evidence type="ECO:0000259" key="8">
    <source>
        <dbReference type="Pfam" id="PF06808"/>
    </source>
</evidence>
<evidence type="ECO:0000256" key="5">
    <source>
        <dbReference type="ARBA" id="ARBA00022989"/>
    </source>
</evidence>
<comment type="subcellular location">
    <subcellularLocation>
        <location evidence="1 7">Cell inner membrane</location>
        <topology evidence="1 7">Multi-pass membrane protein</topology>
    </subcellularLocation>
</comment>
<comment type="function">
    <text evidence="7">Part of the tripartite ATP-independent periplasmic (TRAP) transport system.</text>
</comment>
<reference evidence="9 10" key="1">
    <citation type="submission" date="2024-03" db="EMBL/GenBank/DDBJ databases">
        <title>Novel species of the genus Variovorax.</title>
        <authorList>
            <person name="Liu Q."/>
            <person name="Xin Y.-H."/>
        </authorList>
    </citation>
    <scope>NUCLEOTIDE SEQUENCE [LARGE SCALE GENOMIC DNA]</scope>
    <source>
        <strain evidence="9 10">KACC 18899</strain>
    </source>
</reference>
<feature type="transmembrane region" description="Helical" evidence="7">
    <location>
        <begin position="141"/>
        <end position="167"/>
    </location>
</feature>
<evidence type="ECO:0000256" key="1">
    <source>
        <dbReference type="ARBA" id="ARBA00004429"/>
    </source>
</evidence>
<dbReference type="Proteomes" id="UP001365846">
    <property type="component" value="Unassembled WGS sequence"/>
</dbReference>
<dbReference type="PANTHER" id="PTHR33362">
    <property type="entry name" value="SIALIC ACID TRAP TRANSPORTER PERMEASE PROTEIN SIAT-RELATED"/>
    <property type="match status" value="1"/>
</dbReference>
<dbReference type="EMBL" id="JBBKZU010000006">
    <property type="protein sequence ID" value="MEJ8812605.1"/>
    <property type="molecule type" value="Genomic_DNA"/>
</dbReference>
<dbReference type="InterPro" id="IPR004681">
    <property type="entry name" value="TRAP_DctM"/>
</dbReference>
<sequence length="437" mass="47082">MLETLLMGALLLAIMLVLLAGGVWIAMTLAIVGWVGQAFFTQTLPAKNLFSSFWESNASWELAALPLFIWMGEILFRTKLSEEMFEGLRPWLNRVPGRLMHTTILGCGVFGSVSGSSAATCATIAKVALPELVRRGYNEKLAIGSLATAGTLGILIPPSITMVVYAVAADASIIRIFLAGFLPGLLLMLLFSGYIGWWSLRHPDQVPPADPPTSFREKIRLSGNLIPCTLLIVFIVWVLVAGWATATECAAFGVLGSLAIAAWGRSLTWQNFKDGIMGATRTSCMIMFILAGAAFLTKTMAFTGIPRELAEWVDSMHLSPYALIGALVLVYLVLGTALDGISMIVLTSAVVLPMIQKAGFDLVWFGIFIVLLVEIAEVTPPVGFNLFVLQNMTGKDSNVIAKAAIPFFFCLVLCIALITVFPSIVTILPDVVMGAEK</sequence>